<dbReference type="STRING" id="197461.A3843_09560"/>
<dbReference type="InterPro" id="IPR009000">
    <property type="entry name" value="Transl_B-barrel_sf"/>
</dbReference>
<reference evidence="8 9" key="1">
    <citation type="submission" date="2016-03" db="EMBL/GenBank/DDBJ databases">
        <title>Genome sequence of Nesiotobacter sp. nov., a moderately halophilic alphaproteobacterium isolated from the Yellow Sea, China.</title>
        <authorList>
            <person name="Zhang G."/>
            <person name="Zhang R."/>
        </authorList>
    </citation>
    <scope>NUCLEOTIDE SEQUENCE [LARGE SCALE GENOMIC DNA]</scope>
    <source>
        <strain evidence="8 9">WB1-6</strain>
    </source>
</reference>
<dbReference type="SUPFAM" id="SSF50447">
    <property type="entry name" value="Translation proteins"/>
    <property type="match status" value="1"/>
</dbReference>
<comment type="subcellular location">
    <subcellularLocation>
        <location evidence="5">Cytoplasm</location>
    </subcellularLocation>
</comment>
<keyword evidence="4 5" id="KW-0143">Chaperone</keyword>
<dbReference type="PANTHER" id="PTHR33692">
    <property type="entry name" value="RIBOSOME MATURATION FACTOR RIMM"/>
    <property type="match status" value="1"/>
</dbReference>
<protein>
    <recommendedName>
        <fullName evidence="5">Ribosome maturation factor RimM</fullName>
    </recommendedName>
</protein>
<dbReference type="RefSeq" id="WP_028480380.1">
    <property type="nucleotide sequence ID" value="NZ_LVVZ01000014.1"/>
</dbReference>
<dbReference type="SUPFAM" id="SSF50346">
    <property type="entry name" value="PRC-barrel domain"/>
    <property type="match status" value="1"/>
</dbReference>
<comment type="caution">
    <text evidence="8">The sequence shown here is derived from an EMBL/GenBank/DDBJ whole genome shotgun (WGS) entry which is preliminary data.</text>
</comment>
<dbReference type="AlphaFoldDB" id="A0A1U7JIY3"/>
<dbReference type="InterPro" id="IPR036976">
    <property type="entry name" value="RimM_N_sf"/>
</dbReference>
<dbReference type="GO" id="GO:0005737">
    <property type="term" value="C:cytoplasm"/>
    <property type="evidence" value="ECO:0007669"/>
    <property type="project" value="UniProtKB-SubCell"/>
</dbReference>
<accession>A0A1U7JIY3</accession>
<evidence type="ECO:0000259" key="6">
    <source>
        <dbReference type="Pfam" id="PF01782"/>
    </source>
</evidence>
<dbReference type="GO" id="GO:0006364">
    <property type="term" value="P:rRNA processing"/>
    <property type="evidence" value="ECO:0007669"/>
    <property type="project" value="UniProtKB-UniRule"/>
</dbReference>
<dbReference type="InterPro" id="IPR056792">
    <property type="entry name" value="PRC_RimM"/>
</dbReference>
<dbReference type="InterPro" id="IPR002676">
    <property type="entry name" value="RimM_N"/>
</dbReference>
<evidence type="ECO:0000256" key="4">
    <source>
        <dbReference type="ARBA" id="ARBA00023186"/>
    </source>
</evidence>
<dbReference type="Pfam" id="PF01782">
    <property type="entry name" value="RimM"/>
    <property type="match status" value="1"/>
</dbReference>
<dbReference type="Proteomes" id="UP000185783">
    <property type="component" value="Unassembled WGS sequence"/>
</dbReference>
<evidence type="ECO:0000259" key="7">
    <source>
        <dbReference type="Pfam" id="PF24986"/>
    </source>
</evidence>
<proteinExistence type="inferred from homology"/>
<evidence type="ECO:0000313" key="8">
    <source>
        <dbReference type="EMBL" id="OKL44611.1"/>
    </source>
</evidence>
<dbReference type="InterPro" id="IPR011033">
    <property type="entry name" value="PRC_barrel-like_sf"/>
</dbReference>
<dbReference type="GO" id="GO:0043022">
    <property type="term" value="F:ribosome binding"/>
    <property type="evidence" value="ECO:0007669"/>
    <property type="project" value="InterPro"/>
</dbReference>
<comment type="function">
    <text evidence="5">An accessory protein needed during the final step in the assembly of 30S ribosomal subunit, possibly for assembly of the head region. Essential for efficient processing of 16S rRNA. May be needed both before and after RbfA during the maturation of 16S rRNA. It has affinity for free ribosomal 30S subunits but not for 70S ribosomes.</text>
</comment>
<organism evidence="8 9">
    <name type="scientific">Pseudovibrio exalbescens</name>
    <dbReference type="NCBI Taxonomy" id="197461"/>
    <lineage>
        <taxon>Bacteria</taxon>
        <taxon>Pseudomonadati</taxon>
        <taxon>Pseudomonadota</taxon>
        <taxon>Alphaproteobacteria</taxon>
        <taxon>Hyphomicrobiales</taxon>
        <taxon>Stappiaceae</taxon>
        <taxon>Pseudovibrio</taxon>
    </lineage>
</organism>
<gene>
    <name evidence="5" type="primary">rimM</name>
    <name evidence="8" type="ORF">A3843_09560</name>
</gene>
<evidence type="ECO:0000256" key="5">
    <source>
        <dbReference type="HAMAP-Rule" id="MF_00014"/>
    </source>
</evidence>
<keyword evidence="2 5" id="KW-0690">Ribosome biogenesis</keyword>
<dbReference type="GO" id="GO:0042274">
    <property type="term" value="P:ribosomal small subunit biogenesis"/>
    <property type="evidence" value="ECO:0007669"/>
    <property type="project" value="UniProtKB-UniRule"/>
</dbReference>
<comment type="domain">
    <text evidence="5">The PRC barrel domain binds ribosomal protein uS19.</text>
</comment>
<feature type="domain" description="RimM N-terminal" evidence="6">
    <location>
        <begin position="11"/>
        <end position="89"/>
    </location>
</feature>
<evidence type="ECO:0000256" key="1">
    <source>
        <dbReference type="ARBA" id="ARBA00022490"/>
    </source>
</evidence>
<feature type="domain" description="Ribosome maturation factor RimM PRC barrel" evidence="7">
    <location>
        <begin position="103"/>
        <end position="169"/>
    </location>
</feature>
<dbReference type="PANTHER" id="PTHR33692:SF1">
    <property type="entry name" value="RIBOSOME MATURATION FACTOR RIMM"/>
    <property type="match status" value="1"/>
</dbReference>
<dbReference type="Gene3D" id="2.30.30.240">
    <property type="entry name" value="PRC-barrel domain"/>
    <property type="match status" value="1"/>
</dbReference>
<dbReference type="InterPro" id="IPR011961">
    <property type="entry name" value="RimM"/>
</dbReference>
<evidence type="ECO:0000256" key="2">
    <source>
        <dbReference type="ARBA" id="ARBA00022517"/>
    </source>
</evidence>
<keyword evidence="9" id="KW-1185">Reference proteome</keyword>
<keyword evidence="3 5" id="KW-0698">rRNA processing</keyword>
<comment type="subunit">
    <text evidence="5">Binds ribosomal protein uS19.</text>
</comment>
<dbReference type="OrthoDB" id="9788191at2"/>
<dbReference type="HAMAP" id="MF_00014">
    <property type="entry name" value="Ribosome_mat_RimM"/>
    <property type="match status" value="1"/>
</dbReference>
<dbReference type="NCBIfam" id="TIGR02273">
    <property type="entry name" value="16S_RimM"/>
    <property type="match status" value="1"/>
</dbReference>
<evidence type="ECO:0000313" key="9">
    <source>
        <dbReference type="Proteomes" id="UP000185783"/>
    </source>
</evidence>
<name>A0A1U7JIY3_9HYPH</name>
<evidence type="ECO:0000256" key="3">
    <source>
        <dbReference type="ARBA" id="ARBA00022552"/>
    </source>
</evidence>
<sequence length="183" mass="20224">MAPDAGKRILMAQIGAAHGIKGEVRVKPFGDDPLSFTDYGKLETEDGSRKFKVKRARLQKNVVITKFEGVNDRNEAEALNGVKLYIPRERLPAPEDADEFYHSDLIGLPTQGRDGTDYGTVIALLNFGAGDLIEVRDRSGKTVIFPFDRQTVPEIDLENGLIYIEPPLGFFEDGEPEDETAGN</sequence>
<keyword evidence="1 5" id="KW-0963">Cytoplasm</keyword>
<comment type="similarity">
    <text evidence="5">Belongs to the RimM family.</text>
</comment>
<dbReference type="EMBL" id="LVVZ01000014">
    <property type="protein sequence ID" value="OKL44611.1"/>
    <property type="molecule type" value="Genomic_DNA"/>
</dbReference>
<dbReference type="Pfam" id="PF24986">
    <property type="entry name" value="PRC_RimM"/>
    <property type="match status" value="1"/>
</dbReference>
<dbReference type="Gene3D" id="2.40.30.60">
    <property type="entry name" value="RimM"/>
    <property type="match status" value="1"/>
</dbReference>
<dbReference type="GO" id="GO:0005840">
    <property type="term" value="C:ribosome"/>
    <property type="evidence" value="ECO:0007669"/>
    <property type="project" value="InterPro"/>
</dbReference>